<keyword evidence="1" id="KW-1133">Transmembrane helix</keyword>
<dbReference type="Proteomes" id="UP000002274">
    <property type="component" value="Chromosome"/>
</dbReference>
<evidence type="ECO:0000313" key="2">
    <source>
        <dbReference type="EMBL" id="ABM79540.1"/>
    </source>
</evidence>
<name>A2CDI0_PROM3</name>
<dbReference type="BioCyc" id="PMAR59922:G1G80-2465-MONOMER"/>
<proteinExistence type="predicted"/>
<dbReference type="EMBL" id="CP000554">
    <property type="protein sequence ID" value="ABM79540.1"/>
    <property type="molecule type" value="Genomic_DNA"/>
</dbReference>
<protein>
    <submittedName>
        <fullName evidence="2">Uncharacterized protein</fullName>
    </submittedName>
</protein>
<sequence>MSLVPRWEVMTDEAKAITKRIAVSALVLLFALWIVRALIPWVIVAICGYWAYRWFAKST</sequence>
<organism evidence="2 3">
    <name type="scientific">Prochlorococcus marinus (strain MIT 9303)</name>
    <dbReference type="NCBI Taxonomy" id="59922"/>
    <lineage>
        <taxon>Bacteria</taxon>
        <taxon>Bacillati</taxon>
        <taxon>Cyanobacteriota</taxon>
        <taxon>Cyanophyceae</taxon>
        <taxon>Synechococcales</taxon>
        <taxon>Prochlorococcaceae</taxon>
        <taxon>Prochlorococcus</taxon>
    </lineage>
</organism>
<dbReference type="RefSeq" id="WP_011827382.1">
    <property type="nucleotide sequence ID" value="NC_008820.1"/>
</dbReference>
<reference evidence="2 3" key="1">
    <citation type="journal article" date="2007" name="PLoS Genet.">
        <title>Patterns and implications of gene gain and loss in the evolution of Prochlorococcus.</title>
        <authorList>
            <person name="Kettler G.C."/>
            <person name="Martiny A.C."/>
            <person name="Huang K."/>
            <person name="Zucker J."/>
            <person name="Coleman M.L."/>
            <person name="Rodrigue S."/>
            <person name="Chen F."/>
            <person name="Lapidus A."/>
            <person name="Ferriera S."/>
            <person name="Johnson J."/>
            <person name="Steglich C."/>
            <person name="Church G.M."/>
            <person name="Richardson P."/>
            <person name="Chisholm S.W."/>
        </authorList>
    </citation>
    <scope>NUCLEOTIDE SEQUENCE [LARGE SCALE GENOMIC DNA]</scope>
    <source>
        <strain evidence="2 3">MIT 9303</strain>
    </source>
</reference>
<keyword evidence="1" id="KW-0812">Transmembrane</keyword>
<evidence type="ECO:0000256" key="1">
    <source>
        <dbReference type="SAM" id="Phobius"/>
    </source>
</evidence>
<dbReference type="HOGENOM" id="CLU_194572_1_0_3"/>
<gene>
    <name evidence="2" type="ordered locus">P9303_28101</name>
</gene>
<dbReference type="KEGG" id="pmf:P9303_28101"/>
<accession>A2CDI0</accession>
<dbReference type="AlphaFoldDB" id="A2CDI0"/>
<feature type="transmembrane region" description="Helical" evidence="1">
    <location>
        <begin position="21"/>
        <end position="52"/>
    </location>
</feature>
<evidence type="ECO:0000313" key="3">
    <source>
        <dbReference type="Proteomes" id="UP000002274"/>
    </source>
</evidence>
<keyword evidence="1" id="KW-0472">Membrane</keyword>